<proteinExistence type="inferred from homology"/>
<evidence type="ECO:0000256" key="9">
    <source>
        <dbReference type="PIRSR" id="PIRSR602403-1"/>
    </source>
</evidence>
<evidence type="ECO:0000256" key="7">
    <source>
        <dbReference type="ARBA" id="ARBA00023004"/>
    </source>
</evidence>
<dbReference type="Proteomes" id="UP000294847">
    <property type="component" value="Chromosome 7"/>
</dbReference>
<evidence type="ECO:0000313" key="11">
    <source>
        <dbReference type="EMBL" id="QBZ65518.1"/>
    </source>
</evidence>
<gene>
    <name evidence="11" type="ORF">PoMZ_12480</name>
</gene>
<keyword evidence="8 10" id="KW-0503">Monooxygenase</keyword>
<dbReference type="PANTHER" id="PTHR46206">
    <property type="entry name" value="CYTOCHROME P450"/>
    <property type="match status" value="1"/>
</dbReference>
<feature type="binding site" description="axial binding residue" evidence="9">
    <location>
        <position position="432"/>
    </location>
    <ligand>
        <name>heme</name>
        <dbReference type="ChEBI" id="CHEBI:30413"/>
    </ligand>
    <ligandPart>
        <name>Fe</name>
        <dbReference type="ChEBI" id="CHEBI:18248"/>
    </ligandPart>
</feature>
<evidence type="ECO:0000256" key="2">
    <source>
        <dbReference type="ARBA" id="ARBA00004167"/>
    </source>
</evidence>
<evidence type="ECO:0000256" key="6">
    <source>
        <dbReference type="ARBA" id="ARBA00023002"/>
    </source>
</evidence>
<dbReference type="PANTHER" id="PTHR46206:SF2">
    <property type="entry name" value="CYTOCHROME P450 MONOOXYGENASE AUSG-RELATED"/>
    <property type="match status" value="1"/>
</dbReference>
<dbReference type="GO" id="GO:0004497">
    <property type="term" value="F:monooxygenase activity"/>
    <property type="evidence" value="ECO:0007669"/>
    <property type="project" value="UniProtKB-KW"/>
</dbReference>
<dbReference type="InterPro" id="IPR001128">
    <property type="entry name" value="Cyt_P450"/>
</dbReference>
<accession>A0A4V1C836</accession>
<evidence type="ECO:0000256" key="8">
    <source>
        <dbReference type="ARBA" id="ARBA00023033"/>
    </source>
</evidence>
<dbReference type="GO" id="GO:0016020">
    <property type="term" value="C:membrane"/>
    <property type="evidence" value="ECO:0007669"/>
    <property type="project" value="UniProtKB-SubCell"/>
</dbReference>
<dbReference type="PRINTS" id="PR00465">
    <property type="entry name" value="EP450IV"/>
</dbReference>
<dbReference type="EMBL" id="CP034210">
    <property type="protein sequence ID" value="QBZ65518.1"/>
    <property type="molecule type" value="Genomic_DNA"/>
</dbReference>
<evidence type="ECO:0000256" key="1">
    <source>
        <dbReference type="ARBA" id="ARBA00001971"/>
    </source>
</evidence>
<comment type="similarity">
    <text evidence="3 10">Belongs to the cytochrome P450 family.</text>
</comment>
<dbReference type="InterPro" id="IPR036396">
    <property type="entry name" value="Cyt_P450_sf"/>
</dbReference>
<keyword evidence="4 9" id="KW-0349">Heme</keyword>
<keyword evidence="6 10" id="KW-0560">Oxidoreductase</keyword>
<dbReference type="AlphaFoldDB" id="A0A4V1C836"/>
<dbReference type="FunFam" id="1.10.630.10:FF:000059">
    <property type="entry name" value="Cytochrome P450 monooxygenase"/>
    <property type="match status" value="1"/>
</dbReference>
<dbReference type="Gene3D" id="1.10.630.10">
    <property type="entry name" value="Cytochrome P450"/>
    <property type="match status" value="1"/>
</dbReference>
<evidence type="ECO:0000256" key="4">
    <source>
        <dbReference type="ARBA" id="ARBA00022617"/>
    </source>
</evidence>
<dbReference type="InterPro" id="IPR002403">
    <property type="entry name" value="Cyt_P450_E_grp-IV"/>
</dbReference>
<dbReference type="Pfam" id="PF00067">
    <property type="entry name" value="p450"/>
    <property type="match status" value="1"/>
</dbReference>
<comment type="cofactor">
    <cofactor evidence="1 9">
        <name>heme</name>
        <dbReference type="ChEBI" id="CHEBI:30413"/>
    </cofactor>
</comment>
<dbReference type="GO" id="GO:0005506">
    <property type="term" value="F:iron ion binding"/>
    <property type="evidence" value="ECO:0007669"/>
    <property type="project" value="InterPro"/>
</dbReference>
<dbReference type="PROSITE" id="PS00086">
    <property type="entry name" value="CYTOCHROME_P450"/>
    <property type="match status" value="1"/>
</dbReference>
<dbReference type="GO" id="GO:0020037">
    <property type="term" value="F:heme binding"/>
    <property type="evidence" value="ECO:0007669"/>
    <property type="project" value="InterPro"/>
</dbReference>
<evidence type="ECO:0000256" key="10">
    <source>
        <dbReference type="RuleBase" id="RU000461"/>
    </source>
</evidence>
<dbReference type="InterPro" id="IPR017972">
    <property type="entry name" value="Cyt_P450_CS"/>
</dbReference>
<comment type="subcellular location">
    <subcellularLocation>
        <location evidence="2">Membrane</location>
        <topology evidence="2">Single-pass membrane protein</topology>
    </subcellularLocation>
</comment>
<name>A0A4V1C836_PYROR</name>
<reference evidence="11 12" key="1">
    <citation type="journal article" date="2019" name="Mol. Biol. Evol.">
        <title>Blast fungal genomes show frequent chromosomal changes, gene gains and losses, and effector gene turnover.</title>
        <authorList>
            <person name="Gomez Luciano L.B."/>
            <person name="Jason Tsai I."/>
            <person name="Chuma I."/>
            <person name="Tosa Y."/>
            <person name="Chen Y.H."/>
            <person name="Li J.Y."/>
            <person name="Li M.Y."/>
            <person name="Jade Lu M.Y."/>
            <person name="Nakayashiki H."/>
            <person name="Li W.H."/>
        </authorList>
    </citation>
    <scope>NUCLEOTIDE SEQUENCE [LARGE SCALE GENOMIC DNA]</scope>
    <source>
        <strain evidence="11">MZ5-1-6</strain>
    </source>
</reference>
<keyword evidence="7 9" id="KW-0408">Iron</keyword>
<evidence type="ECO:0000256" key="5">
    <source>
        <dbReference type="ARBA" id="ARBA00022723"/>
    </source>
</evidence>
<sequence>MMAELLFNPGTWTALAVLAAAYYHFFLRSPALPFPPANKSASELQDASSLITNSLSKSNGGPVVVTLASGGRKILLPSSLAAWVKTNRDLDHQQLVREDFMSGIPGFEGSTLLHQSGSPIMDIIKTRMGLNDGTLRTLNASVKRTLHDTLGEGAEWHAIDWYAGTSNIIARAASSVFVGPEKADDPEWLELAQTYVTAYFTGVAELGTYPAWARSIVHWFLPNVKTCRKLLPRARVIIGQVAAAREKEAAAARREGRPAPEYNDALEWVRAVSGGEVDPAEAQLCLAMAAFFTTAELLRVLLIEVARHPEYVDELREEISTQISKHGLSVAGINGMVLLDSFMKESQRLNSGPVVLERVALRDTALPDGRIIPRGSHIMVDSMDLWKSEKYPDPNKFDGRRFLKKREAGDSASQFVQSGPDYHVFGGGRHICPGRFFASQELKLIMAHLLLKYDVRLGEGCDPKVIPNGFFVMIDPTVKFEVKRRKSGDADALL</sequence>
<organism evidence="11 12">
    <name type="scientific">Pyricularia oryzae</name>
    <name type="common">Rice blast fungus</name>
    <name type="synonym">Magnaporthe oryzae</name>
    <dbReference type="NCBI Taxonomy" id="318829"/>
    <lineage>
        <taxon>Eukaryota</taxon>
        <taxon>Fungi</taxon>
        <taxon>Dikarya</taxon>
        <taxon>Ascomycota</taxon>
        <taxon>Pezizomycotina</taxon>
        <taxon>Sordariomycetes</taxon>
        <taxon>Sordariomycetidae</taxon>
        <taxon>Magnaporthales</taxon>
        <taxon>Pyriculariaceae</taxon>
        <taxon>Pyricularia</taxon>
    </lineage>
</organism>
<dbReference type="GO" id="GO:0016705">
    <property type="term" value="F:oxidoreductase activity, acting on paired donors, with incorporation or reduction of molecular oxygen"/>
    <property type="evidence" value="ECO:0007669"/>
    <property type="project" value="InterPro"/>
</dbReference>
<keyword evidence="5 9" id="KW-0479">Metal-binding</keyword>
<dbReference type="GO" id="GO:0019748">
    <property type="term" value="P:secondary metabolic process"/>
    <property type="evidence" value="ECO:0007669"/>
    <property type="project" value="UniProtKB-ARBA"/>
</dbReference>
<evidence type="ECO:0000313" key="12">
    <source>
        <dbReference type="Proteomes" id="UP000294847"/>
    </source>
</evidence>
<dbReference type="CDD" id="cd11041">
    <property type="entry name" value="CYP503A1-like"/>
    <property type="match status" value="1"/>
</dbReference>
<dbReference type="SUPFAM" id="SSF48264">
    <property type="entry name" value="Cytochrome P450"/>
    <property type="match status" value="1"/>
</dbReference>
<protein>
    <submittedName>
        <fullName evidence="11">Uncharacterized protein</fullName>
    </submittedName>
</protein>
<evidence type="ECO:0000256" key="3">
    <source>
        <dbReference type="ARBA" id="ARBA00010617"/>
    </source>
</evidence>